<accession>A0A9P5YMK6</accession>
<evidence type="ECO:0000313" key="2">
    <source>
        <dbReference type="Proteomes" id="UP000807469"/>
    </source>
</evidence>
<comment type="caution">
    <text evidence="1">The sequence shown here is derived from an EMBL/GenBank/DDBJ whole genome shotgun (WGS) entry which is preliminary data.</text>
</comment>
<sequence>MYLISLWPVILPPRSPFIVLCKHAHLFRSVLLRSTLSLLRGCSCSNQSPVANRIGLIHEAIHDCVHYLGTRSCCERRRLVWPCIVEVEKRVESRVDYGDSETNDQSETPAGHSRIGKFKSYGIYVSYHIRNSIHGDYHLPFHVVRRCRSKRNIQDGFYALVSSSSY</sequence>
<dbReference type="Proteomes" id="UP000807469">
    <property type="component" value="Unassembled WGS sequence"/>
</dbReference>
<name>A0A9P5YMK6_9AGAR</name>
<dbReference type="AlphaFoldDB" id="A0A9P5YMK6"/>
<keyword evidence="2" id="KW-1185">Reference proteome</keyword>
<dbReference type="EMBL" id="MU155523">
    <property type="protein sequence ID" value="KAF9472547.1"/>
    <property type="molecule type" value="Genomic_DNA"/>
</dbReference>
<gene>
    <name evidence="1" type="ORF">BDN70DRAFT_454586</name>
</gene>
<evidence type="ECO:0000313" key="1">
    <source>
        <dbReference type="EMBL" id="KAF9472547.1"/>
    </source>
</evidence>
<protein>
    <submittedName>
        <fullName evidence="1">Uncharacterized protein</fullName>
    </submittedName>
</protein>
<organism evidence="1 2">
    <name type="scientific">Pholiota conissans</name>
    <dbReference type="NCBI Taxonomy" id="109636"/>
    <lineage>
        <taxon>Eukaryota</taxon>
        <taxon>Fungi</taxon>
        <taxon>Dikarya</taxon>
        <taxon>Basidiomycota</taxon>
        <taxon>Agaricomycotina</taxon>
        <taxon>Agaricomycetes</taxon>
        <taxon>Agaricomycetidae</taxon>
        <taxon>Agaricales</taxon>
        <taxon>Agaricineae</taxon>
        <taxon>Strophariaceae</taxon>
        <taxon>Pholiota</taxon>
    </lineage>
</organism>
<proteinExistence type="predicted"/>
<reference evidence="1" key="1">
    <citation type="submission" date="2020-11" db="EMBL/GenBank/DDBJ databases">
        <authorList>
            <consortium name="DOE Joint Genome Institute"/>
            <person name="Ahrendt S."/>
            <person name="Riley R."/>
            <person name="Andreopoulos W."/>
            <person name="Labutti K."/>
            <person name="Pangilinan J."/>
            <person name="Ruiz-Duenas F.J."/>
            <person name="Barrasa J.M."/>
            <person name="Sanchez-Garcia M."/>
            <person name="Camarero S."/>
            <person name="Miyauchi S."/>
            <person name="Serrano A."/>
            <person name="Linde D."/>
            <person name="Babiker R."/>
            <person name="Drula E."/>
            <person name="Ayuso-Fernandez I."/>
            <person name="Pacheco R."/>
            <person name="Padilla G."/>
            <person name="Ferreira P."/>
            <person name="Barriuso J."/>
            <person name="Kellner H."/>
            <person name="Castanera R."/>
            <person name="Alfaro M."/>
            <person name="Ramirez L."/>
            <person name="Pisabarro A.G."/>
            <person name="Kuo A."/>
            <person name="Tritt A."/>
            <person name="Lipzen A."/>
            <person name="He G."/>
            <person name="Yan M."/>
            <person name="Ng V."/>
            <person name="Cullen D."/>
            <person name="Martin F."/>
            <person name="Rosso M.-N."/>
            <person name="Henrissat B."/>
            <person name="Hibbett D."/>
            <person name="Martinez A.T."/>
            <person name="Grigoriev I.V."/>
        </authorList>
    </citation>
    <scope>NUCLEOTIDE SEQUENCE</scope>
    <source>
        <strain evidence="1">CIRM-BRFM 674</strain>
    </source>
</reference>